<proteinExistence type="predicted"/>
<organism evidence="1 2">
    <name type="scientific">Streptomyces coacervatus</name>
    <dbReference type="NCBI Taxonomy" id="647381"/>
    <lineage>
        <taxon>Bacteria</taxon>
        <taxon>Bacillati</taxon>
        <taxon>Actinomycetota</taxon>
        <taxon>Actinomycetes</taxon>
        <taxon>Kitasatosporales</taxon>
        <taxon>Streptomycetaceae</taxon>
        <taxon>Streptomyces</taxon>
    </lineage>
</organism>
<comment type="caution">
    <text evidence="1">The sequence shown here is derived from an EMBL/GenBank/DDBJ whole genome shotgun (WGS) entry which is preliminary data.</text>
</comment>
<reference evidence="2" key="1">
    <citation type="journal article" date="2019" name="Int. J. Syst. Evol. Microbiol.">
        <title>The Global Catalogue of Microorganisms (GCM) 10K type strain sequencing project: providing services to taxonomists for standard genome sequencing and annotation.</title>
        <authorList>
            <consortium name="The Broad Institute Genomics Platform"/>
            <consortium name="The Broad Institute Genome Sequencing Center for Infectious Disease"/>
            <person name="Wu L."/>
            <person name="Ma J."/>
        </authorList>
    </citation>
    <scope>NUCLEOTIDE SEQUENCE [LARGE SCALE GENOMIC DNA]</scope>
    <source>
        <strain evidence="2">JCM 17138</strain>
    </source>
</reference>
<name>A0ABP7JQ88_9ACTN</name>
<dbReference type="EMBL" id="BAABDE010000052">
    <property type="protein sequence ID" value="GAA3851237.1"/>
    <property type="molecule type" value="Genomic_DNA"/>
</dbReference>
<evidence type="ECO:0000313" key="2">
    <source>
        <dbReference type="Proteomes" id="UP001501009"/>
    </source>
</evidence>
<sequence>MRSGLVVIAGATAGVRSGPVVARGTAGVWSGLVVIAGAAAGVPSSLVVIAGVARVPPGPEVPGVVERLCGEPRVRCVDRSPRKDGGGRCGMRGHVTLPGGRVCSRAVQGRV</sequence>
<evidence type="ECO:0000313" key="1">
    <source>
        <dbReference type="EMBL" id="GAA3851237.1"/>
    </source>
</evidence>
<dbReference type="Proteomes" id="UP001501009">
    <property type="component" value="Unassembled WGS sequence"/>
</dbReference>
<accession>A0ABP7JQ88</accession>
<protein>
    <recommendedName>
        <fullName evidence="3">Integral membrane protein</fullName>
    </recommendedName>
</protein>
<gene>
    <name evidence="1" type="ORF">GCM10022403_098420</name>
</gene>
<keyword evidence="2" id="KW-1185">Reference proteome</keyword>
<evidence type="ECO:0008006" key="3">
    <source>
        <dbReference type="Google" id="ProtNLM"/>
    </source>
</evidence>